<accession>A0ABV3KEU3</accession>
<evidence type="ECO:0008006" key="4">
    <source>
        <dbReference type="Google" id="ProtNLM"/>
    </source>
</evidence>
<feature type="transmembrane region" description="Helical" evidence="1">
    <location>
        <begin position="44"/>
        <end position="63"/>
    </location>
</feature>
<dbReference type="RefSeq" id="WP_363784919.1">
    <property type="nucleotide sequence ID" value="NZ_JBFBLL010000005.1"/>
</dbReference>
<keyword evidence="1" id="KW-0812">Transmembrane</keyword>
<gene>
    <name evidence="2" type="ORF">AB0O96_08825</name>
</gene>
<keyword evidence="3" id="KW-1185">Reference proteome</keyword>
<reference evidence="2 3" key="1">
    <citation type="submission" date="2024-06" db="EMBL/GenBank/DDBJ databases">
        <title>The Natural Products Discovery Center: Release of the First 8490 Sequenced Strains for Exploring Actinobacteria Biosynthetic Diversity.</title>
        <authorList>
            <person name="Kalkreuter E."/>
            <person name="Kautsar S.A."/>
            <person name="Yang D."/>
            <person name="Bader C.D."/>
            <person name="Teijaro C.N."/>
            <person name="Fluegel L."/>
            <person name="Davis C.M."/>
            <person name="Simpson J.R."/>
            <person name="Lauterbach L."/>
            <person name="Steele A.D."/>
            <person name="Gui C."/>
            <person name="Meng S."/>
            <person name="Li G."/>
            <person name="Viehrig K."/>
            <person name="Ye F."/>
            <person name="Su P."/>
            <person name="Kiefer A.F."/>
            <person name="Nichols A."/>
            <person name="Cepeda A.J."/>
            <person name="Yan W."/>
            <person name="Fan B."/>
            <person name="Jiang Y."/>
            <person name="Adhikari A."/>
            <person name="Zheng C.-J."/>
            <person name="Schuster L."/>
            <person name="Cowan T.M."/>
            <person name="Smanski M.J."/>
            <person name="Chevrette M.G."/>
            <person name="De Carvalho L.P.S."/>
            <person name="Shen B."/>
        </authorList>
    </citation>
    <scope>NUCLEOTIDE SEQUENCE [LARGE SCALE GENOMIC DNA]</scope>
    <source>
        <strain evidence="2 3">NPDC079179</strain>
    </source>
</reference>
<name>A0ABV3KEU3_9MICC</name>
<evidence type="ECO:0000313" key="2">
    <source>
        <dbReference type="EMBL" id="MEV8158293.1"/>
    </source>
</evidence>
<evidence type="ECO:0000256" key="1">
    <source>
        <dbReference type="SAM" id="Phobius"/>
    </source>
</evidence>
<proteinExistence type="predicted"/>
<organism evidence="2 3">
    <name type="scientific">Kocuria salsicia</name>
    <dbReference type="NCBI Taxonomy" id="664639"/>
    <lineage>
        <taxon>Bacteria</taxon>
        <taxon>Bacillati</taxon>
        <taxon>Actinomycetota</taxon>
        <taxon>Actinomycetes</taxon>
        <taxon>Micrococcales</taxon>
        <taxon>Micrococcaceae</taxon>
        <taxon>Kocuria</taxon>
    </lineage>
</organism>
<dbReference type="Proteomes" id="UP001553031">
    <property type="component" value="Unassembled WGS sequence"/>
</dbReference>
<comment type="caution">
    <text evidence="2">The sequence shown here is derived from an EMBL/GenBank/DDBJ whole genome shotgun (WGS) entry which is preliminary data.</text>
</comment>
<evidence type="ECO:0000313" key="3">
    <source>
        <dbReference type="Proteomes" id="UP001553031"/>
    </source>
</evidence>
<sequence>MDRTSGRRRDHVVAGLWGFAEATGFFVVPDMWLSALAVKNLRRGLASTVSATAGAVVGGALMHRWGGRVPAGRSAGLLTRLPAVSPAMVERVERDMASRGFVAVLLGPLRGTPYKLYARTAGLRGDPLLPFLAWSVPARAPRFVVVTTAVGAISALLRYLRPHTPEGVRWTIFAAGWTAFYAWYFRTVGRD</sequence>
<protein>
    <recommendedName>
        <fullName evidence="4">DedA family protein</fullName>
    </recommendedName>
</protein>
<feature type="transmembrane region" description="Helical" evidence="1">
    <location>
        <begin position="143"/>
        <end position="161"/>
    </location>
</feature>
<keyword evidence="1" id="KW-1133">Transmembrane helix</keyword>
<feature type="transmembrane region" description="Helical" evidence="1">
    <location>
        <begin position="12"/>
        <end position="32"/>
    </location>
</feature>
<dbReference type="EMBL" id="JBFBLL010000005">
    <property type="protein sequence ID" value="MEV8158293.1"/>
    <property type="molecule type" value="Genomic_DNA"/>
</dbReference>
<feature type="transmembrane region" description="Helical" evidence="1">
    <location>
        <begin position="167"/>
        <end position="185"/>
    </location>
</feature>
<keyword evidence="1" id="KW-0472">Membrane</keyword>